<accession>S7WAB0</accession>
<dbReference type="InParanoid" id="S7WAB0"/>
<keyword evidence="1" id="KW-1133">Transmembrane helix</keyword>
<evidence type="ECO:0000313" key="3">
    <source>
        <dbReference type="Proteomes" id="UP000014978"/>
    </source>
</evidence>
<reference evidence="3" key="1">
    <citation type="journal article" date="2013" name="PLoS Genet.">
        <title>The genome of Spraguea lophii and the basis of host-microsporidian interactions.</title>
        <authorList>
            <person name="Campbell S.E."/>
            <person name="Williams T.A."/>
            <person name="Yousuf A."/>
            <person name="Soanes D.M."/>
            <person name="Paszkiewicz K.H."/>
            <person name="Williams B.A.P."/>
        </authorList>
    </citation>
    <scope>NUCLEOTIDE SEQUENCE [LARGE SCALE GENOMIC DNA]</scope>
    <source>
        <strain evidence="3">42_110</strain>
    </source>
</reference>
<sequence length="177" mass="21060">MTNKNLVIFNLFISIVLIYFYYITPMDNSIYDYTTSYLIPIKLVVPDGSTLVQDFFIYDTREDNIESIIGEYFENSAAVKNEMVRQAYRQLEIFNDMIEYFKNDRKTYTVSIFFEAGGKKIRDSLKFCNFLKFEPEVLGLELAEQYRLPVTFSKYISFTIRNQIIEQMKKQYLDSIM</sequence>
<protein>
    <submittedName>
        <fullName evidence="2">Uncharacterized protein</fullName>
    </submittedName>
</protein>
<name>S7WAB0_SPRLO</name>
<feature type="transmembrane region" description="Helical" evidence="1">
    <location>
        <begin position="6"/>
        <end position="23"/>
    </location>
</feature>
<dbReference type="Proteomes" id="UP000014978">
    <property type="component" value="Unassembled WGS sequence"/>
</dbReference>
<dbReference type="HOGENOM" id="CLU_1518812_0_0_1"/>
<organism evidence="2 3">
    <name type="scientific">Spraguea lophii (strain 42_110)</name>
    <name type="common">Microsporidian parasite</name>
    <dbReference type="NCBI Taxonomy" id="1358809"/>
    <lineage>
        <taxon>Eukaryota</taxon>
        <taxon>Fungi</taxon>
        <taxon>Fungi incertae sedis</taxon>
        <taxon>Microsporidia</taxon>
        <taxon>Spragueidae</taxon>
        <taxon>Spraguea</taxon>
    </lineage>
</organism>
<evidence type="ECO:0000256" key="1">
    <source>
        <dbReference type="SAM" id="Phobius"/>
    </source>
</evidence>
<dbReference type="AlphaFoldDB" id="S7WAB0"/>
<keyword evidence="1" id="KW-0812">Transmembrane</keyword>
<proteinExistence type="predicted"/>
<dbReference type="EMBL" id="ATCN01000080">
    <property type="protein sequence ID" value="EPR79885.1"/>
    <property type="molecule type" value="Genomic_DNA"/>
</dbReference>
<gene>
    <name evidence="2" type="ORF">SLOPH_2263</name>
</gene>
<evidence type="ECO:0000313" key="2">
    <source>
        <dbReference type="EMBL" id="EPR79885.1"/>
    </source>
</evidence>
<comment type="caution">
    <text evidence="2">The sequence shown here is derived from an EMBL/GenBank/DDBJ whole genome shotgun (WGS) entry which is preliminary data.</text>
</comment>
<dbReference type="VEuPathDB" id="MicrosporidiaDB:SLOPH_2263"/>
<keyword evidence="3" id="KW-1185">Reference proteome</keyword>
<keyword evidence="1" id="KW-0472">Membrane</keyword>